<dbReference type="PANTHER" id="PTHR23202:SF64">
    <property type="entry name" value="WW DOMAIN-CONTAINING PROTEIN"/>
    <property type="match status" value="1"/>
</dbReference>
<feature type="compositionally biased region" description="Polar residues" evidence="1">
    <location>
        <begin position="719"/>
        <end position="730"/>
    </location>
</feature>
<name>A0A182J6Q5_ANOAO</name>
<dbReference type="PANTHER" id="PTHR23202">
    <property type="entry name" value="WASP INTERACTING PROTEIN-RELATED"/>
    <property type="match status" value="1"/>
</dbReference>
<feature type="compositionally biased region" description="Low complexity" evidence="1">
    <location>
        <begin position="506"/>
        <end position="526"/>
    </location>
</feature>
<evidence type="ECO:0000313" key="2">
    <source>
        <dbReference type="EnsemblMetazoa" id="AATE012404-PA.1"/>
    </source>
</evidence>
<feature type="region of interest" description="Disordered" evidence="1">
    <location>
        <begin position="672"/>
        <end position="730"/>
    </location>
</feature>
<dbReference type="EnsemblMetazoa" id="AATE012404-RA">
    <property type="protein sequence ID" value="AATE012404-PA.1"/>
    <property type="gene ID" value="AATE012404"/>
</dbReference>
<proteinExistence type="predicted"/>
<sequence>MDVGPSLSTPRTFCTGLDRNALACWHSGVSLSLCIAMLRRLGGHGVVCLGRVQRSVSRSTFRLAGRGSRRGPEEVLYALDDVLDGVGRLGLGLAGVGGRSVEHRADGVLHLLDDVGPRGGGLGLGGGVRGVRVDEVLHVLDELLDEIGGGGGRCWGGGGSRLVLGDLGVFSGGGWRSGGRSGAVQHVAEWRAGDEVVHRLDDLLEQVGAGGGAARLLAHLVAAQGLVGLRLDLLHRHEILRDRDGLQRSDRLLDGLDWRLLLLDELRHLRHDDGGLDGGCCFLLDDGHHLFGVLLLLLVLGHDDGGGLVDGFDWGGLAQRLNRGDYLLLDGLLNCHRVYGDDGDGFLDGSDGRKITQRLDRSDHLLLHDGGLLFGDNRDLDRFRLDNGRNGTKGLDGGDGSNDGGGFLSHDGLLLSDDGGNNRRDLNGQHGLELRDGFLRLLRLLHGFDDDGHGLGYLHHRLDGLKRLYRCDDGVLGGGNLSFGGDHGGGLFGLLQDHFRHGTTASATGSSGLAATTGSSASTTTGEALRSDSTGSTMVSFTGSAVSTTATTTGSATSATGSTLRSDSTADTCSSAAATTAAGACSSLAATTAATGSSAATGTATFSWAGAACSGCFSSSTASSTACTTSATGSVSSATASASTNTATGSAASTTSAALLSLSTGATSFSSTATTGLSASTGTSTATGTSGTAATSTAPSSRPVRVNEALSAPPKAHASTAQTSNSCRIV</sequence>
<protein>
    <submittedName>
        <fullName evidence="2">Uncharacterized protein</fullName>
    </submittedName>
</protein>
<dbReference type="VEuPathDB" id="VectorBase:AATE012404"/>
<feature type="compositionally biased region" description="Low complexity" evidence="1">
    <location>
        <begin position="672"/>
        <end position="701"/>
    </location>
</feature>
<evidence type="ECO:0000256" key="1">
    <source>
        <dbReference type="SAM" id="MobiDB-lite"/>
    </source>
</evidence>
<dbReference type="AlphaFoldDB" id="A0A182J6Q5"/>
<reference evidence="2" key="1">
    <citation type="submission" date="2022-08" db="UniProtKB">
        <authorList>
            <consortium name="EnsemblMetazoa"/>
        </authorList>
    </citation>
    <scope>IDENTIFICATION</scope>
    <source>
        <strain evidence="2">EBRO</strain>
    </source>
</reference>
<accession>A0A182J6Q5</accession>
<feature type="region of interest" description="Disordered" evidence="1">
    <location>
        <begin position="506"/>
        <end position="536"/>
    </location>
</feature>
<organism evidence="2">
    <name type="scientific">Anopheles atroparvus</name>
    <name type="common">European mosquito</name>
    <dbReference type="NCBI Taxonomy" id="41427"/>
    <lineage>
        <taxon>Eukaryota</taxon>
        <taxon>Metazoa</taxon>
        <taxon>Ecdysozoa</taxon>
        <taxon>Arthropoda</taxon>
        <taxon>Hexapoda</taxon>
        <taxon>Insecta</taxon>
        <taxon>Pterygota</taxon>
        <taxon>Neoptera</taxon>
        <taxon>Endopterygota</taxon>
        <taxon>Diptera</taxon>
        <taxon>Nematocera</taxon>
        <taxon>Culicoidea</taxon>
        <taxon>Culicidae</taxon>
        <taxon>Anophelinae</taxon>
        <taxon>Anopheles</taxon>
    </lineage>
</organism>